<comment type="caution">
    <text evidence="1">The sequence shown here is derived from an EMBL/GenBank/DDBJ whole genome shotgun (WGS) entry which is preliminary data.</text>
</comment>
<sequence length="68" mass="8068">MSTSPDLGFSGVTTRRSERADPFQCIICLLLQRLHIHFLIWSWYNLNTWFLCHGNIDRISDRVKLEMD</sequence>
<proteinExistence type="predicted"/>
<organism evidence="1 2">
    <name type="scientific">Panicum virgatum</name>
    <name type="common">Blackwell switchgrass</name>
    <dbReference type="NCBI Taxonomy" id="38727"/>
    <lineage>
        <taxon>Eukaryota</taxon>
        <taxon>Viridiplantae</taxon>
        <taxon>Streptophyta</taxon>
        <taxon>Embryophyta</taxon>
        <taxon>Tracheophyta</taxon>
        <taxon>Spermatophyta</taxon>
        <taxon>Magnoliopsida</taxon>
        <taxon>Liliopsida</taxon>
        <taxon>Poales</taxon>
        <taxon>Poaceae</taxon>
        <taxon>PACMAD clade</taxon>
        <taxon>Panicoideae</taxon>
        <taxon>Panicodae</taxon>
        <taxon>Paniceae</taxon>
        <taxon>Panicinae</taxon>
        <taxon>Panicum</taxon>
        <taxon>Panicum sect. Hiantes</taxon>
    </lineage>
</organism>
<evidence type="ECO:0000313" key="2">
    <source>
        <dbReference type="Proteomes" id="UP000823388"/>
    </source>
</evidence>
<protein>
    <submittedName>
        <fullName evidence="1">Uncharacterized protein</fullName>
    </submittedName>
</protein>
<dbReference type="EMBL" id="CM029047">
    <property type="protein sequence ID" value="KAG2584072.1"/>
    <property type="molecule type" value="Genomic_DNA"/>
</dbReference>
<reference evidence="1" key="1">
    <citation type="submission" date="2020-05" db="EMBL/GenBank/DDBJ databases">
        <title>WGS assembly of Panicum virgatum.</title>
        <authorList>
            <person name="Lovell J.T."/>
            <person name="Jenkins J."/>
            <person name="Shu S."/>
            <person name="Juenger T.E."/>
            <person name="Schmutz J."/>
        </authorList>
    </citation>
    <scope>NUCLEOTIDE SEQUENCE</scope>
    <source>
        <strain evidence="1">AP13</strain>
    </source>
</reference>
<dbReference type="AlphaFoldDB" id="A0A8T0RDL0"/>
<evidence type="ECO:0000313" key="1">
    <source>
        <dbReference type="EMBL" id="KAG2584072.1"/>
    </source>
</evidence>
<keyword evidence="2" id="KW-1185">Reference proteome</keyword>
<name>A0A8T0RDL0_PANVG</name>
<accession>A0A8T0RDL0</accession>
<gene>
    <name evidence="1" type="ORF">PVAP13_6KG269424</name>
</gene>
<dbReference type="Proteomes" id="UP000823388">
    <property type="component" value="Chromosome 6K"/>
</dbReference>